<reference evidence="2" key="1">
    <citation type="journal article" date="2016" name="Appl. Environ. Microbiol.">
        <title>Functional Metagenomics of a Biostimulated Petroleum-Contaminated Soil Reveals an Extraordinary Diversity of Extradiol Dioxygenases.</title>
        <authorList>
            <person name="Terron-Gonzalez L."/>
            <person name="Martin-Cabello G."/>
            <person name="Ferrer M."/>
            <person name="Santero E."/>
        </authorList>
    </citation>
    <scope>NUCLEOTIDE SEQUENCE</scope>
</reference>
<dbReference type="InterPro" id="IPR029063">
    <property type="entry name" value="SAM-dependent_MTases_sf"/>
</dbReference>
<dbReference type="GO" id="GO:0008168">
    <property type="term" value="F:methyltransferase activity"/>
    <property type="evidence" value="ECO:0007669"/>
    <property type="project" value="UniProtKB-KW"/>
</dbReference>
<dbReference type="SUPFAM" id="SSF53335">
    <property type="entry name" value="S-adenosyl-L-methionine-dependent methyltransferases"/>
    <property type="match status" value="1"/>
</dbReference>
<dbReference type="Gene3D" id="3.40.50.150">
    <property type="entry name" value="Vaccinia Virus protein VP39"/>
    <property type="match status" value="1"/>
</dbReference>
<keyword evidence="2" id="KW-0808">Transferase</keyword>
<sequence length="176" mass="19508">MSWEIFEEAAVRYGPWYATPRGRRADRAERALLAWLLGWFPDAHRVLEIGCGTGHFTQWLAARGCAAIGLDRSPAMLREARTLVRHTPLVLVVLNRCSLGALSRRWGPQSRGSLLAGARDFSRARLRDALEKAAGERLLGMYWRSTLLPRPLDRLLVPVPAGDVLGVAVELAGLET</sequence>
<evidence type="ECO:0000313" key="2">
    <source>
        <dbReference type="EMBL" id="AMK59603.1"/>
    </source>
</evidence>
<dbReference type="Pfam" id="PF13649">
    <property type="entry name" value="Methyltransf_25"/>
    <property type="match status" value="1"/>
</dbReference>
<dbReference type="EMBL" id="KU144996">
    <property type="protein sequence ID" value="AMK59603.1"/>
    <property type="molecule type" value="Genomic_DNA"/>
</dbReference>
<proteinExistence type="predicted"/>
<keyword evidence="2" id="KW-0489">Methyltransferase</keyword>
<accession>A0A140DZZ1</accession>
<dbReference type="GO" id="GO:0032259">
    <property type="term" value="P:methylation"/>
    <property type="evidence" value="ECO:0007669"/>
    <property type="project" value="UniProtKB-KW"/>
</dbReference>
<dbReference type="InterPro" id="IPR041698">
    <property type="entry name" value="Methyltransf_25"/>
</dbReference>
<name>A0A140DZZ1_9BACT</name>
<protein>
    <submittedName>
        <fullName evidence="2">Type 11 methyltransferase</fullName>
    </submittedName>
</protein>
<organism evidence="2">
    <name type="scientific">uncultured bacterium UPO76</name>
    <dbReference type="NCBI Taxonomy" id="1776993"/>
    <lineage>
        <taxon>Bacteria</taxon>
        <taxon>environmental samples</taxon>
    </lineage>
</organism>
<dbReference type="CDD" id="cd02440">
    <property type="entry name" value="AdoMet_MTases"/>
    <property type="match status" value="1"/>
</dbReference>
<feature type="domain" description="Methyltransferase" evidence="1">
    <location>
        <begin position="46"/>
        <end position="89"/>
    </location>
</feature>
<dbReference type="AlphaFoldDB" id="A0A140DZZ1"/>
<evidence type="ECO:0000259" key="1">
    <source>
        <dbReference type="Pfam" id="PF13649"/>
    </source>
</evidence>